<dbReference type="STRING" id="29170.A0A368FUU6"/>
<keyword evidence="2" id="KW-1185">Reference proteome</keyword>
<proteinExistence type="predicted"/>
<dbReference type="EMBL" id="JOJR01000604">
    <property type="protein sequence ID" value="RCN35974.1"/>
    <property type="molecule type" value="Genomic_DNA"/>
</dbReference>
<dbReference type="Proteomes" id="UP000252519">
    <property type="component" value="Unassembled WGS sequence"/>
</dbReference>
<accession>A0A368FUU6</accession>
<gene>
    <name evidence="1" type="ORF">ANCCAN_18155</name>
</gene>
<protein>
    <submittedName>
        <fullName evidence="1">Uncharacterized protein</fullName>
    </submittedName>
</protein>
<sequence>MNGLPLASILNHNDHVIKADITANANIVITHVEWLLVGVLF</sequence>
<name>A0A368FUU6_ANCCA</name>
<organism evidence="1 2">
    <name type="scientific">Ancylostoma caninum</name>
    <name type="common">Dog hookworm</name>
    <dbReference type="NCBI Taxonomy" id="29170"/>
    <lineage>
        <taxon>Eukaryota</taxon>
        <taxon>Metazoa</taxon>
        <taxon>Ecdysozoa</taxon>
        <taxon>Nematoda</taxon>
        <taxon>Chromadorea</taxon>
        <taxon>Rhabditida</taxon>
        <taxon>Rhabditina</taxon>
        <taxon>Rhabditomorpha</taxon>
        <taxon>Strongyloidea</taxon>
        <taxon>Ancylostomatidae</taxon>
        <taxon>Ancylostomatinae</taxon>
        <taxon>Ancylostoma</taxon>
    </lineage>
</organism>
<comment type="caution">
    <text evidence="1">The sequence shown here is derived from an EMBL/GenBank/DDBJ whole genome shotgun (WGS) entry which is preliminary data.</text>
</comment>
<dbReference type="AlphaFoldDB" id="A0A368FUU6"/>
<reference evidence="1 2" key="1">
    <citation type="submission" date="2014-10" db="EMBL/GenBank/DDBJ databases">
        <title>Draft genome of the hookworm Ancylostoma caninum.</title>
        <authorList>
            <person name="Mitreva M."/>
        </authorList>
    </citation>
    <scope>NUCLEOTIDE SEQUENCE [LARGE SCALE GENOMIC DNA]</scope>
    <source>
        <strain evidence="1 2">Baltimore</strain>
    </source>
</reference>
<evidence type="ECO:0000313" key="1">
    <source>
        <dbReference type="EMBL" id="RCN35974.1"/>
    </source>
</evidence>
<evidence type="ECO:0000313" key="2">
    <source>
        <dbReference type="Proteomes" id="UP000252519"/>
    </source>
</evidence>